<keyword evidence="10" id="KW-1185">Reference proteome</keyword>
<evidence type="ECO:0000313" key="10">
    <source>
        <dbReference type="Proteomes" id="UP000233293"/>
    </source>
</evidence>
<accession>A0A2N3Q0Q9</accession>
<comment type="subunit">
    <text evidence="8">Homodimer.</text>
</comment>
<keyword evidence="6 8" id="KW-0067">ATP-binding</keyword>
<feature type="binding site" evidence="8">
    <location>
        <begin position="153"/>
        <end position="156"/>
    </location>
    <ligand>
        <name>ATP</name>
        <dbReference type="ChEBI" id="CHEBI:30616"/>
    </ligand>
</feature>
<dbReference type="Gene3D" id="3.40.50.620">
    <property type="entry name" value="HUPs"/>
    <property type="match status" value="1"/>
</dbReference>
<sequence length="287" mass="30988">MTIQNTLPTFRTVALLRDTIRAWQGQGLRVALIPTMGALHAGHMALVTRALQVADRAVASVFVNPTQFGPKEDFASYPRRESEDAMLLMKNGGHGLYAPTVDEMYPEGFVTSITVGGPSAGLCGDFRPGHFSGVATVVTKLLLQSGADVALFGEKDYQQLQVIRRLVRDLNIPTVIEGVPTVRESDGLAMSSRNAYLSVEERAIAPILHQTLMAMASRVAERAPIAEQEAWGRKQLLTAGFRAVDYLSVRDAESLTPLDTLTGAARILAAAHLGKTRLIDNVGVRPA</sequence>
<dbReference type="Proteomes" id="UP000233293">
    <property type="component" value="Unassembled WGS sequence"/>
</dbReference>
<dbReference type="EMBL" id="PIUM01000002">
    <property type="protein sequence ID" value="PKU26236.1"/>
    <property type="molecule type" value="Genomic_DNA"/>
</dbReference>
<comment type="miscellaneous">
    <text evidence="8">The reaction proceeds by a bi uni uni bi ping pong mechanism.</text>
</comment>
<dbReference type="SUPFAM" id="SSF52374">
    <property type="entry name" value="Nucleotidylyl transferase"/>
    <property type="match status" value="1"/>
</dbReference>
<dbReference type="InterPro" id="IPR003721">
    <property type="entry name" value="Pantoate_ligase"/>
</dbReference>
<dbReference type="HAMAP" id="MF_00158">
    <property type="entry name" value="PanC"/>
    <property type="match status" value="1"/>
</dbReference>
<feature type="binding site" evidence="8">
    <location>
        <position position="67"/>
    </location>
    <ligand>
        <name>(R)-pantoate</name>
        <dbReference type="ChEBI" id="CHEBI:15980"/>
    </ligand>
</feature>
<dbReference type="Pfam" id="PF02569">
    <property type="entry name" value="Pantoate_ligase"/>
    <property type="match status" value="1"/>
</dbReference>
<evidence type="ECO:0000256" key="3">
    <source>
        <dbReference type="ARBA" id="ARBA00022598"/>
    </source>
</evidence>
<dbReference type="AlphaFoldDB" id="A0A2N3Q0Q9"/>
<dbReference type="InterPro" id="IPR004821">
    <property type="entry name" value="Cyt_trans-like"/>
</dbReference>
<gene>
    <name evidence="8" type="primary">panC</name>
    <name evidence="9" type="ORF">CWS72_03700</name>
</gene>
<keyword evidence="4 8" id="KW-0566">Pantothenate biosynthesis</keyword>
<name>A0A2N3Q0Q9_9PROT</name>
<dbReference type="GO" id="GO:0015940">
    <property type="term" value="P:pantothenate biosynthetic process"/>
    <property type="evidence" value="ECO:0007669"/>
    <property type="project" value="UniProtKB-UniRule"/>
</dbReference>
<feature type="binding site" evidence="8">
    <location>
        <position position="67"/>
    </location>
    <ligand>
        <name>beta-alanine</name>
        <dbReference type="ChEBI" id="CHEBI:57966"/>
    </ligand>
</feature>
<proteinExistence type="inferred from homology"/>
<dbReference type="NCBIfam" id="TIGR00125">
    <property type="entry name" value="cyt_tran_rel"/>
    <property type="match status" value="1"/>
</dbReference>
<dbReference type="InterPro" id="IPR014729">
    <property type="entry name" value="Rossmann-like_a/b/a_fold"/>
</dbReference>
<dbReference type="CDD" id="cd00560">
    <property type="entry name" value="PanC"/>
    <property type="match status" value="1"/>
</dbReference>
<dbReference type="EC" id="6.3.2.1" evidence="8"/>
<dbReference type="NCBIfam" id="TIGR00018">
    <property type="entry name" value="panC"/>
    <property type="match status" value="1"/>
</dbReference>
<comment type="function">
    <text evidence="8">Catalyzes the condensation of pantoate with beta-alanine in an ATP-dependent reaction via a pantoyl-adenylate intermediate.</text>
</comment>
<dbReference type="RefSeq" id="WP_101249198.1">
    <property type="nucleotide sequence ID" value="NZ_PIUM01000002.1"/>
</dbReference>
<evidence type="ECO:0000256" key="5">
    <source>
        <dbReference type="ARBA" id="ARBA00022741"/>
    </source>
</evidence>
<feature type="binding site" evidence="8">
    <location>
        <position position="159"/>
    </location>
    <ligand>
        <name>(R)-pantoate</name>
        <dbReference type="ChEBI" id="CHEBI:15980"/>
    </ligand>
</feature>
<feature type="binding site" evidence="8">
    <location>
        <position position="182"/>
    </location>
    <ligand>
        <name>ATP</name>
        <dbReference type="ChEBI" id="CHEBI:30616"/>
    </ligand>
</feature>
<keyword evidence="8" id="KW-0963">Cytoplasm</keyword>
<protein>
    <recommendedName>
        <fullName evidence="8">Pantothenate synthetase</fullName>
        <shortName evidence="8">PS</shortName>
        <ecNumber evidence="8">6.3.2.1</ecNumber>
    </recommendedName>
    <alternativeName>
        <fullName evidence="8">Pantoate--beta-alanine ligase</fullName>
    </alternativeName>
    <alternativeName>
        <fullName evidence="8">Pantoate-activating enzyme</fullName>
    </alternativeName>
</protein>
<dbReference type="UniPathway" id="UPA00028">
    <property type="reaction ID" value="UER00005"/>
</dbReference>
<reference evidence="10" key="1">
    <citation type="submission" date="2017-12" db="EMBL/GenBank/DDBJ databases">
        <title>Draft genome sequence of Telmatospirillum siberiense 26-4b1T, an acidotolerant peatland alphaproteobacterium potentially involved in sulfur cycling.</title>
        <authorList>
            <person name="Hausmann B."/>
            <person name="Pjevac P."/>
            <person name="Schreck K."/>
            <person name="Herbold C.W."/>
            <person name="Daims H."/>
            <person name="Wagner M."/>
            <person name="Pester M."/>
            <person name="Loy A."/>
        </authorList>
    </citation>
    <scope>NUCLEOTIDE SEQUENCE [LARGE SCALE GENOMIC DNA]</scope>
    <source>
        <strain evidence="10">26-4b1</strain>
    </source>
</reference>
<keyword evidence="5 8" id="KW-0547">Nucleotide-binding</keyword>
<dbReference type="GO" id="GO:0005829">
    <property type="term" value="C:cytosol"/>
    <property type="evidence" value="ECO:0007669"/>
    <property type="project" value="TreeGrafter"/>
</dbReference>
<comment type="subcellular location">
    <subcellularLocation>
        <location evidence="8">Cytoplasm</location>
    </subcellularLocation>
</comment>
<dbReference type="PANTHER" id="PTHR21299:SF1">
    <property type="entry name" value="PANTOATE--BETA-ALANINE LIGASE"/>
    <property type="match status" value="1"/>
</dbReference>
<comment type="catalytic activity">
    <reaction evidence="7 8">
        <text>(R)-pantoate + beta-alanine + ATP = (R)-pantothenate + AMP + diphosphate + H(+)</text>
        <dbReference type="Rhea" id="RHEA:10912"/>
        <dbReference type="ChEBI" id="CHEBI:15378"/>
        <dbReference type="ChEBI" id="CHEBI:15980"/>
        <dbReference type="ChEBI" id="CHEBI:29032"/>
        <dbReference type="ChEBI" id="CHEBI:30616"/>
        <dbReference type="ChEBI" id="CHEBI:33019"/>
        <dbReference type="ChEBI" id="CHEBI:57966"/>
        <dbReference type="ChEBI" id="CHEBI:456215"/>
        <dbReference type="EC" id="6.3.2.1"/>
    </reaction>
</comment>
<dbReference type="GO" id="GO:0005524">
    <property type="term" value="F:ATP binding"/>
    <property type="evidence" value="ECO:0007669"/>
    <property type="project" value="UniProtKB-KW"/>
</dbReference>
<feature type="binding site" evidence="8">
    <location>
        <begin position="36"/>
        <end position="43"/>
    </location>
    <ligand>
        <name>ATP</name>
        <dbReference type="ChEBI" id="CHEBI:30616"/>
    </ligand>
</feature>
<dbReference type="OrthoDB" id="9773087at2"/>
<evidence type="ECO:0000256" key="1">
    <source>
        <dbReference type="ARBA" id="ARBA00004990"/>
    </source>
</evidence>
<evidence type="ECO:0000256" key="8">
    <source>
        <dbReference type="HAMAP-Rule" id="MF_00158"/>
    </source>
</evidence>
<comment type="caution">
    <text evidence="9">The sequence shown here is derived from an EMBL/GenBank/DDBJ whole genome shotgun (WGS) entry which is preliminary data.</text>
</comment>
<dbReference type="InterPro" id="IPR042176">
    <property type="entry name" value="Pantoate_ligase_C"/>
</dbReference>
<evidence type="ECO:0000256" key="4">
    <source>
        <dbReference type="ARBA" id="ARBA00022655"/>
    </source>
</evidence>
<dbReference type="Gene3D" id="3.30.1300.10">
    <property type="entry name" value="Pantoate-beta-alanine ligase, C-terminal domain"/>
    <property type="match status" value="1"/>
</dbReference>
<evidence type="ECO:0000256" key="7">
    <source>
        <dbReference type="ARBA" id="ARBA00048258"/>
    </source>
</evidence>
<feature type="active site" description="Proton donor" evidence="8">
    <location>
        <position position="43"/>
    </location>
</feature>
<dbReference type="PANTHER" id="PTHR21299">
    <property type="entry name" value="CYTIDYLATE KINASE/PANTOATE-BETA-ALANINE LIGASE"/>
    <property type="match status" value="1"/>
</dbReference>
<dbReference type="GO" id="GO:0004592">
    <property type="term" value="F:pantoate-beta-alanine ligase activity"/>
    <property type="evidence" value="ECO:0007669"/>
    <property type="project" value="UniProtKB-UniRule"/>
</dbReference>
<feature type="binding site" evidence="8">
    <location>
        <begin position="190"/>
        <end position="193"/>
    </location>
    <ligand>
        <name>ATP</name>
        <dbReference type="ChEBI" id="CHEBI:30616"/>
    </ligand>
</feature>
<evidence type="ECO:0000256" key="6">
    <source>
        <dbReference type="ARBA" id="ARBA00022840"/>
    </source>
</evidence>
<organism evidence="9 10">
    <name type="scientific">Telmatospirillum siberiense</name>
    <dbReference type="NCBI Taxonomy" id="382514"/>
    <lineage>
        <taxon>Bacteria</taxon>
        <taxon>Pseudomonadati</taxon>
        <taxon>Pseudomonadota</taxon>
        <taxon>Alphaproteobacteria</taxon>
        <taxon>Rhodospirillales</taxon>
        <taxon>Rhodospirillaceae</taxon>
        <taxon>Telmatospirillum</taxon>
    </lineage>
</organism>
<evidence type="ECO:0000256" key="2">
    <source>
        <dbReference type="ARBA" id="ARBA00009256"/>
    </source>
</evidence>
<evidence type="ECO:0000313" key="9">
    <source>
        <dbReference type="EMBL" id="PKU26236.1"/>
    </source>
</evidence>
<comment type="pathway">
    <text evidence="1 8">Cofactor biosynthesis; (R)-pantothenate biosynthesis; (R)-pantothenate from (R)-pantoate and beta-alanine: step 1/1.</text>
</comment>
<comment type="similarity">
    <text evidence="2 8">Belongs to the pantothenate synthetase family.</text>
</comment>
<keyword evidence="3 8" id="KW-0436">Ligase</keyword>